<feature type="transmembrane region" description="Helical" evidence="1">
    <location>
        <begin position="33"/>
        <end position="55"/>
    </location>
</feature>
<feature type="transmembrane region" description="Helical" evidence="1">
    <location>
        <begin position="128"/>
        <end position="149"/>
    </location>
</feature>
<dbReference type="PANTHER" id="PTHR38034">
    <property type="entry name" value="INNER MEMBRANE PROTEIN YPJD"/>
    <property type="match status" value="1"/>
</dbReference>
<evidence type="ECO:0000259" key="2">
    <source>
        <dbReference type="Pfam" id="PF01578"/>
    </source>
</evidence>
<keyword evidence="4" id="KW-1185">Reference proteome</keyword>
<reference evidence="3 4" key="1">
    <citation type="journal article" date="2010" name="Stand. Genomic Sci.">
        <title>Complete genome sequence of Ferrimonas balearica type strain (PAT).</title>
        <authorList>
            <person name="Nolan M."/>
            <person name="Sikorski J."/>
            <person name="Davenport K."/>
            <person name="Lucas S."/>
            <person name="Glavina Del Rio T."/>
            <person name="Tice H."/>
            <person name="Cheng J."/>
            <person name="Goodwin L."/>
            <person name="Pitluck S."/>
            <person name="Liolios K."/>
            <person name="Ivanova N."/>
            <person name="Mavromatis K."/>
            <person name="Ovchinnikova G."/>
            <person name="Pati A."/>
            <person name="Chen A."/>
            <person name="Palaniappan K."/>
            <person name="Land M."/>
            <person name="Hauser L."/>
            <person name="Chang Y."/>
            <person name="Jeffries C."/>
            <person name="Tapia R."/>
            <person name="Brettin T."/>
            <person name="Detter J."/>
            <person name="Han C."/>
            <person name="Yasawong M."/>
            <person name="Rohde M."/>
            <person name="Tindall B."/>
            <person name="Goker M."/>
            <person name="Woyke T."/>
            <person name="Bristow J."/>
            <person name="Eisen J."/>
            <person name="Markowitz V."/>
            <person name="Hugenholtz P."/>
            <person name="Kyrpides N."/>
            <person name="Klenk H."/>
            <person name="Lapidus A."/>
        </authorList>
    </citation>
    <scope>NUCLEOTIDE SEQUENCE [LARGE SCALE GENOMIC DNA]</scope>
    <source>
        <strain evidence="4">DSM 9799 / CCM 4581 / KCTC 23876 / PAT</strain>
    </source>
</reference>
<feature type="transmembrane region" description="Helical" evidence="1">
    <location>
        <begin position="235"/>
        <end position="253"/>
    </location>
</feature>
<dbReference type="eggNOG" id="COG4137">
    <property type="taxonomic scope" value="Bacteria"/>
</dbReference>
<dbReference type="EMBL" id="CP002209">
    <property type="protein sequence ID" value="ADN74948.1"/>
    <property type="molecule type" value="Genomic_DNA"/>
</dbReference>
<protein>
    <submittedName>
        <fullName evidence="3">Cytochrome c assembly protein</fullName>
    </submittedName>
</protein>
<dbReference type="InterPro" id="IPR052372">
    <property type="entry name" value="YpjD/HemX"/>
</dbReference>
<dbReference type="Proteomes" id="UP000006683">
    <property type="component" value="Chromosome"/>
</dbReference>
<dbReference type="Pfam" id="PF01578">
    <property type="entry name" value="Cytochrom_C_asm"/>
    <property type="match status" value="1"/>
</dbReference>
<dbReference type="HOGENOM" id="CLU_049710_1_2_6"/>
<dbReference type="GO" id="GO:0020037">
    <property type="term" value="F:heme binding"/>
    <property type="evidence" value="ECO:0007669"/>
    <property type="project" value="InterPro"/>
</dbReference>
<dbReference type="OrthoDB" id="9780793at2"/>
<evidence type="ECO:0000313" key="4">
    <source>
        <dbReference type="Proteomes" id="UP000006683"/>
    </source>
</evidence>
<dbReference type="PANTHER" id="PTHR38034:SF1">
    <property type="entry name" value="INNER MEMBRANE PROTEIN YPJD"/>
    <property type="match status" value="1"/>
</dbReference>
<dbReference type="GO" id="GO:0017004">
    <property type="term" value="P:cytochrome complex assembly"/>
    <property type="evidence" value="ECO:0007669"/>
    <property type="project" value="InterPro"/>
</dbReference>
<gene>
    <name evidence="3" type="ordered locus">Fbal_0737</name>
</gene>
<dbReference type="GeneID" id="67180978"/>
<sequence>MELFAVVAILGYAIAFYLLASRLLAPDGPNRKLITLSAGAAVVAHALVLGDAILMKNGQNFSLTNTLSLLVWIITLSITVMMPRLKVLVVAPAVYLCAILAVVGLWLLPPKYITHFEAEPMVLTHVVLALLSYAVLLLAALYALQLAGIDRRLKQRQLMLNPSLPPLMTVEKQLYHLVWIGFILLTLGLITGWVFLENFLGDGKGHKAILSMVAWAVYAVMLARHHMKGMRIRSAVAFTLSGAVLLSIAYFGSRIVRELILT</sequence>
<dbReference type="STRING" id="550540.Fbal_0737"/>
<dbReference type="AlphaFoldDB" id="E1SRX9"/>
<dbReference type="GO" id="GO:0005886">
    <property type="term" value="C:plasma membrane"/>
    <property type="evidence" value="ECO:0007669"/>
    <property type="project" value="TreeGrafter"/>
</dbReference>
<dbReference type="RefSeq" id="WP_013344254.1">
    <property type="nucleotide sequence ID" value="NC_014541.1"/>
</dbReference>
<feature type="domain" description="Cytochrome c assembly protein" evidence="2">
    <location>
        <begin position="41"/>
        <end position="260"/>
    </location>
</feature>
<proteinExistence type="predicted"/>
<evidence type="ECO:0000256" key="1">
    <source>
        <dbReference type="SAM" id="Phobius"/>
    </source>
</evidence>
<feature type="transmembrane region" description="Helical" evidence="1">
    <location>
        <begin position="208"/>
        <end position="223"/>
    </location>
</feature>
<keyword evidence="1" id="KW-0812">Transmembrane</keyword>
<feature type="transmembrane region" description="Helical" evidence="1">
    <location>
        <begin position="61"/>
        <end position="80"/>
    </location>
</feature>
<keyword evidence="1" id="KW-0472">Membrane</keyword>
<organism evidence="3 4">
    <name type="scientific">Ferrimonas balearica (strain DSM 9799 / CCM 4581 / KCTC 23876 / PAT)</name>
    <dbReference type="NCBI Taxonomy" id="550540"/>
    <lineage>
        <taxon>Bacteria</taxon>
        <taxon>Pseudomonadati</taxon>
        <taxon>Pseudomonadota</taxon>
        <taxon>Gammaproteobacteria</taxon>
        <taxon>Alteromonadales</taxon>
        <taxon>Ferrimonadaceae</taxon>
        <taxon>Ferrimonas</taxon>
    </lineage>
</organism>
<keyword evidence="1" id="KW-1133">Transmembrane helix</keyword>
<dbReference type="InterPro" id="IPR002541">
    <property type="entry name" value="Cyt_c_assembly"/>
</dbReference>
<evidence type="ECO:0000313" key="3">
    <source>
        <dbReference type="EMBL" id="ADN74948.1"/>
    </source>
</evidence>
<feature type="transmembrane region" description="Helical" evidence="1">
    <location>
        <begin position="87"/>
        <end position="108"/>
    </location>
</feature>
<feature type="transmembrane region" description="Helical" evidence="1">
    <location>
        <begin position="174"/>
        <end position="196"/>
    </location>
</feature>
<name>E1SRX9_FERBD</name>
<accession>E1SRX9</accession>
<feature type="transmembrane region" description="Helical" evidence="1">
    <location>
        <begin position="6"/>
        <end position="24"/>
    </location>
</feature>
<dbReference type="KEGG" id="fbl:Fbal_0737"/>